<dbReference type="PANTHER" id="PTHR47795:SF1">
    <property type="entry name" value="DNA-DEPENDENT METALLOPROTEASE WSS1 HOMOLOG 2"/>
    <property type="match status" value="1"/>
</dbReference>
<protein>
    <submittedName>
        <fullName evidence="3">Ubiquitin and WLM domain-containing protein</fullName>
    </submittedName>
</protein>
<feature type="domain" description="WLM" evidence="2">
    <location>
        <begin position="142"/>
        <end position="348"/>
    </location>
</feature>
<dbReference type="EMBL" id="JPOX01000033">
    <property type="protein sequence ID" value="KFX43773.1"/>
    <property type="molecule type" value="Genomic_DNA"/>
</dbReference>
<dbReference type="Gene3D" id="3.30.2010.10">
    <property type="entry name" value="Metalloproteases ('zincins'), catalytic domain"/>
    <property type="match status" value="1"/>
</dbReference>
<name>A0A093XEY3_TALMA</name>
<evidence type="ECO:0000259" key="2">
    <source>
        <dbReference type="PROSITE" id="PS51397"/>
    </source>
</evidence>
<feature type="region of interest" description="Disordered" evidence="1">
    <location>
        <begin position="121"/>
        <end position="140"/>
    </location>
</feature>
<organism evidence="3">
    <name type="scientific">Talaromyces marneffei PM1</name>
    <dbReference type="NCBI Taxonomy" id="1077442"/>
    <lineage>
        <taxon>Eukaryota</taxon>
        <taxon>Fungi</taxon>
        <taxon>Dikarya</taxon>
        <taxon>Ascomycota</taxon>
        <taxon>Pezizomycotina</taxon>
        <taxon>Eurotiomycetes</taxon>
        <taxon>Eurotiomycetidae</taxon>
        <taxon>Eurotiales</taxon>
        <taxon>Trichocomaceae</taxon>
        <taxon>Talaromyces</taxon>
        <taxon>Talaromyces sect. Talaromyces</taxon>
    </lineage>
</organism>
<evidence type="ECO:0000313" key="3">
    <source>
        <dbReference type="EMBL" id="KFX43773.1"/>
    </source>
</evidence>
<reference evidence="3" key="1">
    <citation type="journal article" date="2014" name="PLoS Genet.">
        <title>Signature Gene Expression Reveals Novel Clues to the Molecular Mechanisms of Dimorphic Transition in Penicillium marneffei.</title>
        <authorList>
            <person name="Yang E."/>
            <person name="Wang G."/>
            <person name="Cai J."/>
            <person name="Woo P.C."/>
            <person name="Lau S.K."/>
            <person name="Yuen K.-Y."/>
            <person name="Chow W.-N."/>
            <person name="Lin X."/>
        </authorList>
    </citation>
    <scope>NUCLEOTIDE SEQUENCE [LARGE SCALE GENOMIC DNA]</scope>
    <source>
        <strain evidence="3">PM1</strain>
    </source>
</reference>
<dbReference type="HOGENOM" id="CLU_056790_0_0_1"/>
<feature type="region of interest" description="Disordered" evidence="1">
    <location>
        <begin position="341"/>
        <end position="363"/>
    </location>
</feature>
<comment type="caution">
    <text evidence="3">The sequence shown here is derived from an EMBL/GenBank/DDBJ whole genome shotgun (WGS) entry which is preliminary data.</text>
</comment>
<dbReference type="GO" id="GO:0070628">
    <property type="term" value="F:proteasome binding"/>
    <property type="evidence" value="ECO:0007669"/>
    <property type="project" value="TreeGrafter"/>
</dbReference>
<evidence type="ECO:0000256" key="1">
    <source>
        <dbReference type="SAM" id="MobiDB-lite"/>
    </source>
</evidence>
<dbReference type="PANTHER" id="PTHR47795">
    <property type="entry name" value="UBIQUITIN AND WLM DOMAIN-CONTAINING METALLOPROTEASE SPCC1442.07C"/>
    <property type="match status" value="1"/>
</dbReference>
<sequence length="363" mass="40405">MSDHDRPASPQDGATIDITVHHHGAPYTFTLPAAATLSNLASTISSSADLQIPIENQKFMIAPGKLGLQKPPFNTTTPLPEYLPLSSPKLKITLLGARTEDIDSMNENISSNKQRLAARAQARRQPHPPITRRPPSGIHTLTSPSSSAYTFGRCEPLSYLPNPARSLQFLERLRDDPGIKHAMAKHRFYVPLLTEMNPAEHTTHESRTLGLNRNKGEVIELRLRTDAYDGYRDYRTIRKTLCHELAHCVHSDHDRQFWELTKQIEQEVERGDWTRGGNRLSEQEFYNPQDWETEGQRGEEDAWFDHGGWTGGEYVLGGGGGGGAGQAAAGGGLSRREIMARAAEDRLKREQQRGRGSNAEGET</sequence>
<accession>A0A093XEY3</accession>
<dbReference type="PROSITE" id="PS51397">
    <property type="entry name" value="WLM"/>
    <property type="match status" value="1"/>
</dbReference>
<dbReference type="AlphaFoldDB" id="A0A093XEY3"/>
<dbReference type="eggNOG" id="KOG4842">
    <property type="taxonomic scope" value="Eukaryota"/>
</dbReference>
<feature type="compositionally biased region" description="Basic and acidic residues" evidence="1">
    <location>
        <begin position="341"/>
        <end position="353"/>
    </location>
</feature>
<proteinExistence type="predicted"/>
<gene>
    <name evidence="3" type="ORF">GQ26_0330950</name>
</gene>
<dbReference type="Pfam" id="PF08325">
    <property type="entry name" value="WLM"/>
    <property type="match status" value="1"/>
</dbReference>
<dbReference type="InterPro" id="IPR013536">
    <property type="entry name" value="WLM_dom"/>
</dbReference>